<evidence type="ECO:0000313" key="3">
    <source>
        <dbReference type="EMBL" id="KAJ7737960.1"/>
    </source>
</evidence>
<evidence type="ECO:0000256" key="1">
    <source>
        <dbReference type="SAM" id="MobiDB-lite"/>
    </source>
</evidence>
<evidence type="ECO:0000313" key="4">
    <source>
        <dbReference type="Proteomes" id="UP001215598"/>
    </source>
</evidence>
<sequence>MPYLLVQLLLVNYWQACCLLCMVMGIRDAHHWTEQYWQVCEFSPTSGDGRPGRPSLYNWDSSSDKHGEWNSRVADITESTCRCYSEGAAKNEFKLVKNSGELHAVGPVASDSTTQWASAASGSPAQRSGSGVENPSCPGRCP</sequence>
<proteinExistence type="predicted"/>
<feature type="region of interest" description="Disordered" evidence="1">
    <location>
        <begin position="113"/>
        <end position="142"/>
    </location>
</feature>
<name>A0AAD7MYM8_9AGAR</name>
<keyword evidence="4" id="KW-1185">Reference proteome</keyword>
<feature type="chain" id="PRO_5042279207" evidence="2">
    <location>
        <begin position="17"/>
        <end position="142"/>
    </location>
</feature>
<feature type="compositionally biased region" description="Polar residues" evidence="1">
    <location>
        <begin position="113"/>
        <end position="133"/>
    </location>
</feature>
<feature type="signal peptide" evidence="2">
    <location>
        <begin position="1"/>
        <end position="16"/>
    </location>
</feature>
<dbReference type="AlphaFoldDB" id="A0AAD7MYM8"/>
<comment type="caution">
    <text evidence="3">The sequence shown here is derived from an EMBL/GenBank/DDBJ whole genome shotgun (WGS) entry which is preliminary data.</text>
</comment>
<keyword evidence="2" id="KW-0732">Signal</keyword>
<reference evidence="3" key="1">
    <citation type="submission" date="2023-03" db="EMBL/GenBank/DDBJ databases">
        <title>Massive genome expansion in bonnet fungi (Mycena s.s.) driven by repeated elements and novel gene families across ecological guilds.</title>
        <authorList>
            <consortium name="Lawrence Berkeley National Laboratory"/>
            <person name="Harder C.B."/>
            <person name="Miyauchi S."/>
            <person name="Viragh M."/>
            <person name="Kuo A."/>
            <person name="Thoen E."/>
            <person name="Andreopoulos B."/>
            <person name="Lu D."/>
            <person name="Skrede I."/>
            <person name="Drula E."/>
            <person name="Henrissat B."/>
            <person name="Morin E."/>
            <person name="Kohler A."/>
            <person name="Barry K."/>
            <person name="LaButti K."/>
            <person name="Morin E."/>
            <person name="Salamov A."/>
            <person name="Lipzen A."/>
            <person name="Mereny Z."/>
            <person name="Hegedus B."/>
            <person name="Baldrian P."/>
            <person name="Stursova M."/>
            <person name="Weitz H."/>
            <person name="Taylor A."/>
            <person name="Grigoriev I.V."/>
            <person name="Nagy L.G."/>
            <person name="Martin F."/>
            <person name="Kauserud H."/>
        </authorList>
    </citation>
    <scope>NUCLEOTIDE SEQUENCE</scope>
    <source>
        <strain evidence="3">CBHHK182m</strain>
    </source>
</reference>
<gene>
    <name evidence="3" type="ORF">B0H16DRAFT_1465987</name>
</gene>
<protein>
    <submittedName>
        <fullName evidence="3">Uncharacterized protein</fullName>
    </submittedName>
</protein>
<dbReference type="EMBL" id="JARKIB010000114">
    <property type="protein sequence ID" value="KAJ7737960.1"/>
    <property type="molecule type" value="Genomic_DNA"/>
</dbReference>
<dbReference type="Proteomes" id="UP001215598">
    <property type="component" value="Unassembled WGS sequence"/>
</dbReference>
<evidence type="ECO:0000256" key="2">
    <source>
        <dbReference type="SAM" id="SignalP"/>
    </source>
</evidence>
<accession>A0AAD7MYM8</accession>
<organism evidence="3 4">
    <name type="scientific">Mycena metata</name>
    <dbReference type="NCBI Taxonomy" id="1033252"/>
    <lineage>
        <taxon>Eukaryota</taxon>
        <taxon>Fungi</taxon>
        <taxon>Dikarya</taxon>
        <taxon>Basidiomycota</taxon>
        <taxon>Agaricomycotina</taxon>
        <taxon>Agaricomycetes</taxon>
        <taxon>Agaricomycetidae</taxon>
        <taxon>Agaricales</taxon>
        <taxon>Marasmiineae</taxon>
        <taxon>Mycenaceae</taxon>
        <taxon>Mycena</taxon>
    </lineage>
</organism>